<keyword evidence="2" id="KW-0564">Palmitate</keyword>
<protein>
    <submittedName>
        <fullName evidence="3">RND transporter</fullName>
    </submittedName>
</protein>
<evidence type="ECO:0000313" key="4">
    <source>
        <dbReference type="Proteomes" id="UP000220629"/>
    </source>
</evidence>
<accession>A0A2A7S4A7</accession>
<dbReference type="Pfam" id="PF02321">
    <property type="entry name" value="OEP"/>
    <property type="match status" value="2"/>
</dbReference>
<dbReference type="InterPro" id="IPR003423">
    <property type="entry name" value="OMP_efflux"/>
</dbReference>
<organism evidence="3 4">
    <name type="scientific">Burkholderia gladioli</name>
    <name type="common">Pseudomonas marginata</name>
    <name type="synonym">Phytomonas marginata</name>
    <dbReference type="NCBI Taxonomy" id="28095"/>
    <lineage>
        <taxon>Bacteria</taxon>
        <taxon>Pseudomonadati</taxon>
        <taxon>Pseudomonadota</taxon>
        <taxon>Betaproteobacteria</taxon>
        <taxon>Burkholderiales</taxon>
        <taxon>Burkholderiaceae</taxon>
        <taxon>Burkholderia</taxon>
    </lineage>
</organism>
<keyword evidence="2" id="KW-0812">Transmembrane</keyword>
<gene>
    <name evidence="3" type="ORF">CRM94_28735</name>
</gene>
<dbReference type="PANTHER" id="PTHR30203">
    <property type="entry name" value="OUTER MEMBRANE CATION EFFLUX PROTEIN"/>
    <property type="match status" value="1"/>
</dbReference>
<dbReference type="PANTHER" id="PTHR30203:SF33">
    <property type="entry name" value="BLR4455 PROTEIN"/>
    <property type="match status" value="1"/>
</dbReference>
<evidence type="ECO:0000256" key="2">
    <source>
        <dbReference type="RuleBase" id="RU362097"/>
    </source>
</evidence>
<dbReference type="NCBIfam" id="TIGR01845">
    <property type="entry name" value="outer_NodT"/>
    <property type="match status" value="1"/>
</dbReference>
<dbReference type="GO" id="GO:0005886">
    <property type="term" value="C:plasma membrane"/>
    <property type="evidence" value="ECO:0007669"/>
    <property type="project" value="UniProtKB-SubCell"/>
</dbReference>
<keyword evidence="2" id="KW-1134">Transmembrane beta strand</keyword>
<evidence type="ECO:0000256" key="1">
    <source>
        <dbReference type="ARBA" id="ARBA00007613"/>
    </source>
</evidence>
<dbReference type="GO" id="GO:0015562">
    <property type="term" value="F:efflux transmembrane transporter activity"/>
    <property type="evidence" value="ECO:0007669"/>
    <property type="project" value="InterPro"/>
</dbReference>
<dbReference type="Gene3D" id="2.20.200.10">
    <property type="entry name" value="Outer membrane efflux proteins (OEP)"/>
    <property type="match status" value="1"/>
</dbReference>
<keyword evidence="2" id="KW-0449">Lipoprotein</keyword>
<reference evidence="4" key="1">
    <citation type="submission" date="2017-09" db="EMBL/GenBank/DDBJ databases">
        <title>FDA dAtabase for Regulatory Grade micrObial Sequences (FDA-ARGOS): Supporting development and validation of Infectious Disease Dx tests.</title>
        <authorList>
            <person name="Minogue T."/>
            <person name="Wolcott M."/>
            <person name="Wasieloski L."/>
            <person name="Aguilar W."/>
            <person name="Moore D."/>
            <person name="Tallon L."/>
            <person name="Sadzewicz L."/>
            <person name="Ott S."/>
            <person name="Zhao X."/>
            <person name="Nagaraj S."/>
            <person name="Vavikolanu K."/>
            <person name="Aluvathingal J."/>
            <person name="Nadendla S."/>
            <person name="Sichtig H."/>
        </authorList>
    </citation>
    <scope>NUCLEOTIDE SEQUENCE [LARGE SCALE GENOMIC DNA]</scope>
    <source>
        <strain evidence="4">FDAARGOS_390</strain>
    </source>
</reference>
<dbReference type="AlphaFoldDB" id="A0A2A7S4A7"/>
<dbReference type="Gene3D" id="1.20.1600.10">
    <property type="entry name" value="Outer membrane efflux proteins (OEP)"/>
    <property type="match status" value="1"/>
</dbReference>
<dbReference type="Proteomes" id="UP000220629">
    <property type="component" value="Unassembled WGS sequence"/>
</dbReference>
<keyword evidence="2" id="KW-0472">Membrane</keyword>
<comment type="subcellular location">
    <subcellularLocation>
        <location evidence="2">Cell membrane</location>
        <topology evidence="2">Lipid-anchor</topology>
    </subcellularLocation>
</comment>
<comment type="caution">
    <text evidence="3">The sequence shown here is derived from an EMBL/GenBank/DDBJ whole genome shotgun (WGS) entry which is preliminary data.</text>
</comment>
<evidence type="ECO:0000313" key="3">
    <source>
        <dbReference type="EMBL" id="PEH38386.1"/>
    </source>
</evidence>
<sequence>MSTLPHDKQRVRPRLPGRLGRAPAIAALLAGCTVGPDFVAPSPPQVSRYLPPTAEAANAPAWRGDGRTQFLSEAKPMRRDWWSGFASREIDSAVADALTGSPTLEGAQATLRRSQHALLAGQGIFFPQADAQAGASRQRYAPLQTGQPLPATIFNLFTLTAAVSYTFDLWGGQRRLVEALAADVDARRAALAAAYLMLSANVVNTMIARAAYHDAAATTRDMLALLDEQIRLTRIQATAGVTTEGAVVALQSQRASLAATLPAIDLGHGQADDLLALLAGRHPAEWRAPELRLEAITLPAELPATVPSSLARRRPDIQQAEAELHIASAQVGTATAALYPELTLSASGSFDGASASRLFSPAGRAWGIGAGLSAPLFRGGTLWNQRRAAQDALALADANYRQVVLKAFSQVADSLRALAGDAQAVDARADAMTASRTTLRLAQVGLDSGVGSDLQVLAADLQYRQARLAWLQAVAQRLQDTVAFYVALGGGWTDAR</sequence>
<dbReference type="RefSeq" id="WP_098154008.1">
    <property type="nucleotide sequence ID" value="NZ_CADEQB010000003.1"/>
</dbReference>
<dbReference type="InterPro" id="IPR010131">
    <property type="entry name" value="MdtP/NodT-like"/>
</dbReference>
<name>A0A2A7S4A7_BURGA</name>
<dbReference type="GeneID" id="66457877"/>
<comment type="similarity">
    <text evidence="1 2">Belongs to the outer membrane factor (OMF) (TC 1.B.17) family.</text>
</comment>
<proteinExistence type="inferred from homology"/>
<dbReference type="EMBL" id="PDDY01000004">
    <property type="protein sequence ID" value="PEH38386.1"/>
    <property type="molecule type" value="Genomic_DNA"/>
</dbReference>
<dbReference type="SUPFAM" id="SSF56954">
    <property type="entry name" value="Outer membrane efflux proteins (OEP)"/>
    <property type="match status" value="1"/>
</dbReference>